<evidence type="ECO:0000256" key="2">
    <source>
        <dbReference type="ARBA" id="ARBA00006528"/>
    </source>
</evidence>
<organism evidence="9 10">
    <name type="scientific">Silurus meridionalis</name>
    <name type="common">Southern catfish</name>
    <name type="synonym">Silurus soldatovi meridionalis</name>
    <dbReference type="NCBI Taxonomy" id="175797"/>
    <lineage>
        <taxon>Eukaryota</taxon>
        <taxon>Metazoa</taxon>
        <taxon>Chordata</taxon>
        <taxon>Craniata</taxon>
        <taxon>Vertebrata</taxon>
        <taxon>Euteleostomi</taxon>
        <taxon>Actinopterygii</taxon>
        <taxon>Neopterygii</taxon>
        <taxon>Teleostei</taxon>
        <taxon>Ostariophysi</taxon>
        <taxon>Siluriformes</taxon>
        <taxon>Siluridae</taxon>
        <taxon>Silurus</taxon>
    </lineage>
</organism>
<feature type="transmembrane region" description="Helical" evidence="8">
    <location>
        <begin position="186"/>
        <end position="209"/>
    </location>
</feature>
<accession>A0A8T0AVD2</accession>
<dbReference type="InterPro" id="IPR038770">
    <property type="entry name" value="Na+/solute_symporter_sf"/>
</dbReference>
<evidence type="ECO:0000256" key="8">
    <source>
        <dbReference type="SAM" id="Phobius"/>
    </source>
</evidence>
<dbReference type="EMBL" id="JABFDY010000015">
    <property type="protein sequence ID" value="KAF7696658.1"/>
    <property type="molecule type" value="Genomic_DNA"/>
</dbReference>
<keyword evidence="3 8" id="KW-0812">Transmembrane</keyword>
<keyword evidence="6 8" id="KW-0472">Membrane</keyword>
<feature type="transmembrane region" description="Helical" evidence="8">
    <location>
        <begin position="88"/>
        <end position="109"/>
    </location>
</feature>
<evidence type="ECO:0000256" key="6">
    <source>
        <dbReference type="ARBA" id="ARBA00023136"/>
    </source>
</evidence>
<dbReference type="PANTHER" id="PTHR10361">
    <property type="entry name" value="SODIUM-BILE ACID COTRANSPORTER"/>
    <property type="match status" value="1"/>
</dbReference>
<dbReference type="Proteomes" id="UP000606274">
    <property type="component" value="Unassembled WGS sequence"/>
</dbReference>
<evidence type="ECO:0000256" key="7">
    <source>
        <dbReference type="SAM" id="MobiDB-lite"/>
    </source>
</evidence>
<evidence type="ECO:0000256" key="5">
    <source>
        <dbReference type="ARBA" id="ARBA00022989"/>
    </source>
</evidence>
<reference evidence="9" key="1">
    <citation type="submission" date="2020-08" db="EMBL/GenBank/DDBJ databases">
        <title>Chromosome-level assembly of Southern catfish (Silurus meridionalis) provides insights into visual adaptation to the nocturnal and benthic lifestyles.</title>
        <authorList>
            <person name="Zhang Y."/>
            <person name="Wang D."/>
            <person name="Peng Z."/>
        </authorList>
    </citation>
    <scope>NUCLEOTIDE SEQUENCE</scope>
    <source>
        <strain evidence="9">SWU-2019-XX</strain>
        <tissue evidence="9">Muscle</tissue>
    </source>
</reference>
<keyword evidence="4" id="KW-0813">Transport</keyword>
<keyword evidence="4" id="KW-0769">Symport</keyword>
<protein>
    <recommendedName>
        <fullName evidence="11">Solute carrier family 10 member 6</fullName>
    </recommendedName>
</protein>
<evidence type="ECO:0000313" key="9">
    <source>
        <dbReference type="EMBL" id="KAF7696658.1"/>
    </source>
</evidence>
<gene>
    <name evidence="9" type="ORF">HF521_005076</name>
</gene>
<dbReference type="InterPro" id="IPR004710">
    <property type="entry name" value="Bilac:Na_transpt"/>
</dbReference>
<feature type="transmembrane region" description="Helical" evidence="8">
    <location>
        <begin position="26"/>
        <end position="46"/>
    </location>
</feature>
<comment type="similarity">
    <text evidence="2">Belongs to the bile acid:sodium symporter (BASS) (TC 2.A.28) family.</text>
</comment>
<feature type="region of interest" description="Disordered" evidence="7">
    <location>
        <begin position="313"/>
        <end position="346"/>
    </location>
</feature>
<keyword evidence="10" id="KW-1185">Reference proteome</keyword>
<evidence type="ECO:0008006" key="11">
    <source>
        <dbReference type="Google" id="ProtNLM"/>
    </source>
</evidence>
<dbReference type="Gene3D" id="1.20.1530.20">
    <property type="match status" value="1"/>
</dbReference>
<dbReference type="GO" id="GO:0016020">
    <property type="term" value="C:membrane"/>
    <property type="evidence" value="ECO:0007669"/>
    <property type="project" value="UniProtKB-SubCell"/>
</dbReference>
<sequence>MWNNSSELNTTSTLESAPAIQQALKWTLAVMLTLVIFSLGCSVKVMKVWFNLKHPCGILVGLVCQLVVMPLTSYLLARTFSVSPVQAVAIIVIGSCPGGTISNILTYWLDGDMDLSITLTSVSTLLGLGTMPLNIYLYSRTWVNAGGLKIPYLNIGLACISLIVPVSCGVFVNYKWPKVARILLKVGSVFGGLVMLGVGIASVLFYNGLWNTDTSILITGSVFPAIGYTTGFIISVLVRQSWKRGRTIAMETGAQNMQICGTVLQLFFPPHQLSQVITLPLMYSCFQLLAGLLLVIAFQIYKWTSSKMYVVTSEEKGPPEDPGPGGEINTAFESNSEQPHPLTTTWSSKPVCIILWHDDDDEGTRTSAAVNERKNEGERESAHSVSGSLARETKSL</sequence>
<feature type="transmembrane region" description="Helical" evidence="8">
    <location>
        <begin position="280"/>
        <end position="301"/>
    </location>
</feature>
<comment type="subcellular location">
    <subcellularLocation>
        <location evidence="1">Membrane</location>
        <topology evidence="1">Multi-pass membrane protein</topology>
    </subcellularLocation>
</comment>
<feature type="transmembrane region" description="Helical" evidence="8">
    <location>
        <begin position="150"/>
        <end position="174"/>
    </location>
</feature>
<feature type="transmembrane region" description="Helical" evidence="8">
    <location>
        <begin position="116"/>
        <end position="138"/>
    </location>
</feature>
<keyword evidence="5 8" id="KW-1133">Transmembrane helix</keyword>
<evidence type="ECO:0000256" key="3">
    <source>
        <dbReference type="ARBA" id="ARBA00022692"/>
    </source>
</evidence>
<evidence type="ECO:0000256" key="1">
    <source>
        <dbReference type="ARBA" id="ARBA00004141"/>
    </source>
</evidence>
<dbReference type="GO" id="GO:0008508">
    <property type="term" value="F:bile acid:sodium symporter activity"/>
    <property type="evidence" value="ECO:0007669"/>
    <property type="project" value="TreeGrafter"/>
</dbReference>
<name>A0A8T0AVD2_SILME</name>
<dbReference type="PANTHER" id="PTHR10361:SF55">
    <property type="entry name" value="SODIUM-DEPENDENT ORGANIC ANION TRANSPORTER"/>
    <property type="match status" value="1"/>
</dbReference>
<feature type="compositionally biased region" description="Polar residues" evidence="7">
    <location>
        <begin position="331"/>
        <end position="346"/>
    </location>
</feature>
<feature type="region of interest" description="Disordered" evidence="7">
    <location>
        <begin position="362"/>
        <end position="396"/>
    </location>
</feature>
<feature type="transmembrane region" description="Helical" evidence="8">
    <location>
        <begin position="215"/>
        <end position="236"/>
    </location>
</feature>
<dbReference type="InterPro" id="IPR002657">
    <property type="entry name" value="BilAc:Na_symport/Acr3"/>
</dbReference>
<dbReference type="AlphaFoldDB" id="A0A8T0AVD2"/>
<dbReference type="Pfam" id="PF01758">
    <property type="entry name" value="SBF"/>
    <property type="match status" value="1"/>
</dbReference>
<evidence type="ECO:0000256" key="4">
    <source>
        <dbReference type="ARBA" id="ARBA00022847"/>
    </source>
</evidence>
<feature type="transmembrane region" description="Helical" evidence="8">
    <location>
        <begin position="58"/>
        <end position="76"/>
    </location>
</feature>
<comment type="caution">
    <text evidence="9">The sequence shown here is derived from an EMBL/GenBank/DDBJ whole genome shotgun (WGS) entry which is preliminary data.</text>
</comment>
<feature type="compositionally biased region" description="Basic and acidic residues" evidence="7">
    <location>
        <begin position="371"/>
        <end position="382"/>
    </location>
</feature>
<proteinExistence type="inferred from homology"/>
<evidence type="ECO:0000313" key="10">
    <source>
        <dbReference type="Proteomes" id="UP000606274"/>
    </source>
</evidence>